<proteinExistence type="predicted"/>
<evidence type="ECO:0000256" key="1">
    <source>
        <dbReference type="SAM" id="Phobius"/>
    </source>
</evidence>
<name>A0A0A9YII1_LYGHE</name>
<evidence type="ECO:0000313" key="2">
    <source>
        <dbReference type="EMBL" id="JAG29335.1"/>
    </source>
</evidence>
<organism evidence="2">
    <name type="scientific">Lygus hesperus</name>
    <name type="common">Western plant bug</name>
    <dbReference type="NCBI Taxonomy" id="30085"/>
    <lineage>
        <taxon>Eukaryota</taxon>
        <taxon>Metazoa</taxon>
        <taxon>Ecdysozoa</taxon>
        <taxon>Arthropoda</taxon>
        <taxon>Hexapoda</taxon>
        <taxon>Insecta</taxon>
        <taxon>Pterygota</taxon>
        <taxon>Neoptera</taxon>
        <taxon>Paraneoptera</taxon>
        <taxon>Hemiptera</taxon>
        <taxon>Heteroptera</taxon>
        <taxon>Panheteroptera</taxon>
        <taxon>Cimicomorpha</taxon>
        <taxon>Miridae</taxon>
        <taxon>Mirini</taxon>
        <taxon>Lygus</taxon>
    </lineage>
</organism>
<dbReference type="AlphaFoldDB" id="A0A0A9YII1"/>
<reference evidence="2" key="2">
    <citation type="submission" date="2014-07" db="EMBL/GenBank/DDBJ databases">
        <authorList>
            <person name="Hull J."/>
        </authorList>
    </citation>
    <scope>NUCLEOTIDE SEQUENCE</scope>
</reference>
<keyword evidence="1" id="KW-0472">Membrane</keyword>
<accession>A0A0A9YII1</accession>
<keyword evidence="1" id="KW-1133">Transmembrane helix</keyword>
<feature type="non-terminal residue" evidence="2">
    <location>
        <position position="109"/>
    </location>
</feature>
<sequence length="109" mass="12473">ASQLPSKKRSHGSTPHSSFHFNRILNLRGVDYQMVGLFFMQLFYCLCACALNNVMLTVMAHDSHDEKVSEPFMQTMQMRLKELRPNNEDNTLMMVSTRASPSSIRKCST</sequence>
<dbReference type="EMBL" id="GBHO01014269">
    <property type="protein sequence ID" value="JAG29335.1"/>
    <property type="molecule type" value="Transcribed_RNA"/>
</dbReference>
<feature type="non-terminal residue" evidence="2">
    <location>
        <position position="1"/>
    </location>
</feature>
<gene>
    <name evidence="2" type="primary">Myo5b_1</name>
    <name evidence="2" type="ORF">CM83_43498</name>
</gene>
<protein>
    <submittedName>
        <fullName evidence="2">Unconventional myosin-Vb</fullName>
    </submittedName>
</protein>
<reference evidence="2" key="1">
    <citation type="journal article" date="2014" name="PLoS ONE">
        <title>Transcriptome-Based Identification of ABC Transporters in the Western Tarnished Plant Bug Lygus hesperus.</title>
        <authorList>
            <person name="Hull J.J."/>
            <person name="Chaney K."/>
            <person name="Geib S.M."/>
            <person name="Fabrick J.A."/>
            <person name="Brent C.S."/>
            <person name="Walsh D."/>
            <person name="Lavine L.C."/>
        </authorList>
    </citation>
    <scope>NUCLEOTIDE SEQUENCE</scope>
</reference>
<keyword evidence="1" id="KW-0812">Transmembrane</keyword>
<feature type="transmembrane region" description="Helical" evidence="1">
    <location>
        <begin position="32"/>
        <end position="51"/>
    </location>
</feature>